<protein>
    <submittedName>
        <fullName evidence="6">Unannotated protein</fullName>
    </submittedName>
</protein>
<evidence type="ECO:0000256" key="2">
    <source>
        <dbReference type="ARBA" id="ARBA00022982"/>
    </source>
</evidence>
<sequence length="234" mass="25159">MAIDVTDATFETEVLQRSFQSAVVVDLWASWCGPCKTLGPILEKVCDASGGKVVLAKVDVDANPAISQAFQVQSIPAVFAFKDGQVVDGFMGAYPEHVVQEFVDALLPSAQDQTIATLLGAGDEASLRQVLELDPGHAGAVCALAELLVADGDTDGALQLLARIPEDEQTIRIAASARLAQKPTDNFEQELDALLDLVKTDEDARQQFVDILAVMGSEDPRTARYRKLLTARLY</sequence>
<dbReference type="Gene3D" id="1.25.40.10">
    <property type="entry name" value="Tetratricopeptide repeat domain"/>
    <property type="match status" value="1"/>
</dbReference>
<dbReference type="SUPFAM" id="SSF52833">
    <property type="entry name" value="Thioredoxin-like"/>
    <property type="match status" value="1"/>
</dbReference>
<dbReference type="FunFam" id="3.40.30.10:FF:000001">
    <property type="entry name" value="Thioredoxin"/>
    <property type="match status" value="1"/>
</dbReference>
<dbReference type="NCBIfam" id="TIGR01068">
    <property type="entry name" value="thioredoxin"/>
    <property type="match status" value="1"/>
</dbReference>
<dbReference type="InterPro" id="IPR036249">
    <property type="entry name" value="Thioredoxin-like_sf"/>
</dbReference>
<keyword evidence="3" id="KW-1015">Disulfide bond</keyword>
<dbReference type="EMBL" id="CAFBQP010000020">
    <property type="protein sequence ID" value="CAB5057528.1"/>
    <property type="molecule type" value="Genomic_DNA"/>
</dbReference>
<dbReference type="PROSITE" id="PS51352">
    <property type="entry name" value="THIOREDOXIN_2"/>
    <property type="match status" value="1"/>
</dbReference>
<gene>
    <name evidence="6" type="ORF">UFOPK2602_00646</name>
    <name evidence="7" type="ORF">UFOPK2806_02451</name>
    <name evidence="8" type="ORF">UFOPK3417_00943</name>
    <name evidence="9" type="ORF">UFOPK4306_00705</name>
</gene>
<name>A0A6J6PRF2_9ZZZZ</name>
<dbReference type="Gene3D" id="3.40.30.10">
    <property type="entry name" value="Glutaredoxin"/>
    <property type="match status" value="1"/>
</dbReference>
<dbReference type="GO" id="GO:0045454">
    <property type="term" value="P:cell redox homeostasis"/>
    <property type="evidence" value="ECO:0007669"/>
    <property type="project" value="TreeGrafter"/>
</dbReference>
<keyword evidence="2" id="KW-0249">Electron transport</keyword>
<organism evidence="6">
    <name type="scientific">freshwater metagenome</name>
    <dbReference type="NCBI Taxonomy" id="449393"/>
    <lineage>
        <taxon>unclassified sequences</taxon>
        <taxon>metagenomes</taxon>
        <taxon>ecological metagenomes</taxon>
    </lineage>
</organism>
<evidence type="ECO:0000256" key="4">
    <source>
        <dbReference type="ARBA" id="ARBA00023284"/>
    </source>
</evidence>
<dbReference type="GO" id="GO:0006950">
    <property type="term" value="P:response to stress"/>
    <property type="evidence" value="ECO:0007669"/>
    <property type="project" value="UniProtKB-ARBA"/>
</dbReference>
<keyword evidence="4" id="KW-0676">Redox-active center</keyword>
<evidence type="ECO:0000313" key="6">
    <source>
        <dbReference type="EMBL" id="CAB4702140.1"/>
    </source>
</evidence>
<accession>A0A6J6PRF2</accession>
<dbReference type="InterPro" id="IPR017937">
    <property type="entry name" value="Thioredoxin_CS"/>
</dbReference>
<dbReference type="GO" id="GO:0015035">
    <property type="term" value="F:protein-disulfide reductase activity"/>
    <property type="evidence" value="ECO:0007669"/>
    <property type="project" value="InterPro"/>
</dbReference>
<reference evidence="6" key="1">
    <citation type="submission" date="2020-05" db="EMBL/GenBank/DDBJ databases">
        <authorList>
            <person name="Chiriac C."/>
            <person name="Salcher M."/>
            <person name="Ghai R."/>
            <person name="Kavagutti S V."/>
        </authorList>
    </citation>
    <scope>NUCLEOTIDE SEQUENCE</scope>
</reference>
<evidence type="ECO:0000313" key="8">
    <source>
        <dbReference type="EMBL" id="CAB4874875.1"/>
    </source>
</evidence>
<dbReference type="PANTHER" id="PTHR45663">
    <property type="entry name" value="GEO12009P1"/>
    <property type="match status" value="1"/>
</dbReference>
<dbReference type="PROSITE" id="PS00194">
    <property type="entry name" value="THIOREDOXIN_1"/>
    <property type="match status" value="1"/>
</dbReference>
<evidence type="ECO:0000313" key="7">
    <source>
        <dbReference type="EMBL" id="CAB4771495.1"/>
    </source>
</evidence>
<dbReference type="Pfam" id="PF00085">
    <property type="entry name" value="Thioredoxin"/>
    <property type="match status" value="1"/>
</dbReference>
<evidence type="ECO:0000256" key="1">
    <source>
        <dbReference type="ARBA" id="ARBA00022448"/>
    </source>
</evidence>
<dbReference type="GO" id="GO:0005829">
    <property type="term" value="C:cytosol"/>
    <property type="evidence" value="ECO:0007669"/>
    <property type="project" value="TreeGrafter"/>
</dbReference>
<dbReference type="PRINTS" id="PR00421">
    <property type="entry name" value="THIOREDOXIN"/>
</dbReference>
<evidence type="ECO:0000256" key="3">
    <source>
        <dbReference type="ARBA" id="ARBA00023157"/>
    </source>
</evidence>
<keyword evidence="1" id="KW-0813">Transport</keyword>
<dbReference type="SUPFAM" id="SSF48452">
    <property type="entry name" value="TPR-like"/>
    <property type="match status" value="1"/>
</dbReference>
<dbReference type="EMBL" id="CAFBLR010000079">
    <property type="protein sequence ID" value="CAB4874875.1"/>
    <property type="molecule type" value="Genomic_DNA"/>
</dbReference>
<dbReference type="EMBL" id="CAEZYY010000057">
    <property type="protein sequence ID" value="CAB4771495.1"/>
    <property type="molecule type" value="Genomic_DNA"/>
</dbReference>
<dbReference type="CDD" id="cd02956">
    <property type="entry name" value="ybbN"/>
    <property type="match status" value="1"/>
</dbReference>
<dbReference type="EMBL" id="CAEZXX010000032">
    <property type="protein sequence ID" value="CAB4702140.1"/>
    <property type="molecule type" value="Genomic_DNA"/>
</dbReference>
<dbReference type="AlphaFoldDB" id="A0A6J6PRF2"/>
<evidence type="ECO:0000259" key="5">
    <source>
        <dbReference type="PROSITE" id="PS51352"/>
    </source>
</evidence>
<dbReference type="InterPro" id="IPR005746">
    <property type="entry name" value="Thioredoxin"/>
</dbReference>
<dbReference type="Pfam" id="PF14559">
    <property type="entry name" value="TPR_19"/>
    <property type="match status" value="1"/>
</dbReference>
<evidence type="ECO:0000313" key="9">
    <source>
        <dbReference type="EMBL" id="CAB5057528.1"/>
    </source>
</evidence>
<proteinExistence type="predicted"/>
<dbReference type="InterPro" id="IPR013766">
    <property type="entry name" value="Thioredoxin_domain"/>
</dbReference>
<dbReference type="InterPro" id="IPR011990">
    <property type="entry name" value="TPR-like_helical_dom_sf"/>
</dbReference>
<dbReference type="PANTHER" id="PTHR45663:SF11">
    <property type="entry name" value="GEO12009P1"/>
    <property type="match status" value="1"/>
</dbReference>
<feature type="domain" description="Thioredoxin" evidence="5">
    <location>
        <begin position="1"/>
        <end position="108"/>
    </location>
</feature>